<dbReference type="Proteomes" id="UP000761574">
    <property type="component" value="Unassembled WGS sequence"/>
</dbReference>
<protein>
    <submittedName>
        <fullName evidence="2">Uncharacterized protein</fullName>
    </submittedName>
</protein>
<name>A0ABQ4NTJ9_9GAMM</name>
<evidence type="ECO:0000313" key="3">
    <source>
        <dbReference type="Proteomes" id="UP000761574"/>
    </source>
</evidence>
<dbReference type="EMBL" id="BPFB01000117">
    <property type="protein sequence ID" value="GIU03173.1"/>
    <property type="molecule type" value="Genomic_DNA"/>
</dbReference>
<keyword evidence="1" id="KW-0812">Transmembrane</keyword>
<gene>
    <name evidence="2" type="ORF">TUM4630_36340</name>
</gene>
<evidence type="ECO:0000256" key="1">
    <source>
        <dbReference type="SAM" id="Phobius"/>
    </source>
</evidence>
<accession>A0ABQ4NTJ9</accession>
<reference evidence="2 3" key="1">
    <citation type="submission" date="2021-05" db="EMBL/GenBank/DDBJ databases">
        <title>Molecular characterization for Shewanella algae harboring chromosomal blaOXA-55-like strains isolated from clinical and environment sample.</title>
        <authorList>
            <person name="Ohama Y."/>
            <person name="Aoki K."/>
            <person name="Harada S."/>
            <person name="Moriya K."/>
            <person name="Ishii Y."/>
            <person name="Tateda K."/>
        </authorList>
    </citation>
    <scope>NUCLEOTIDE SEQUENCE [LARGE SCALE GENOMIC DNA]</scope>
    <source>
        <strain evidence="2 3">LMG 23746</strain>
    </source>
</reference>
<feature type="transmembrane region" description="Helical" evidence="1">
    <location>
        <begin position="12"/>
        <end position="30"/>
    </location>
</feature>
<keyword evidence="3" id="KW-1185">Reference proteome</keyword>
<proteinExistence type="predicted"/>
<keyword evidence="1" id="KW-0472">Membrane</keyword>
<organism evidence="2 3">
    <name type="scientific">Shewanella algidipiscicola</name>
    <dbReference type="NCBI Taxonomy" id="614070"/>
    <lineage>
        <taxon>Bacteria</taxon>
        <taxon>Pseudomonadati</taxon>
        <taxon>Pseudomonadota</taxon>
        <taxon>Gammaproteobacteria</taxon>
        <taxon>Alteromonadales</taxon>
        <taxon>Shewanellaceae</taxon>
        <taxon>Shewanella</taxon>
    </lineage>
</organism>
<sequence>MNDKVVEISKSLFFASIAVLFLTASYLAYINPAFNFSLAKEIDEAAAIKRSLELEEYNKKNAKLKEWKWFNWSDVATNSEKYPLVIVRNGFKVINISDIDALVGCPD</sequence>
<dbReference type="RefSeq" id="WP_119979410.1">
    <property type="nucleotide sequence ID" value="NZ_BPFB01000117.1"/>
</dbReference>
<keyword evidence="1" id="KW-1133">Transmembrane helix</keyword>
<comment type="caution">
    <text evidence="2">The sequence shown here is derived from an EMBL/GenBank/DDBJ whole genome shotgun (WGS) entry which is preliminary data.</text>
</comment>
<evidence type="ECO:0000313" key="2">
    <source>
        <dbReference type="EMBL" id="GIU03173.1"/>
    </source>
</evidence>